<evidence type="ECO:0000256" key="8">
    <source>
        <dbReference type="ARBA" id="ARBA00023014"/>
    </source>
</evidence>
<keyword evidence="7" id="KW-0408">Iron</keyword>
<dbReference type="AlphaFoldDB" id="A9A010"/>
<keyword evidence="5" id="KW-0479">Metal-binding</keyword>
<dbReference type="InterPro" id="IPR051793">
    <property type="entry name" value="NADH:flavin_oxidoreductase"/>
</dbReference>
<evidence type="ECO:0000313" key="11">
    <source>
        <dbReference type="Proteomes" id="UP000008561"/>
    </source>
</evidence>
<name>A9A010_DESOH</name>
<dbReference type="SUPFAM" id="SSF51395">
    <property type="entry name" value="FMN-linked oxidoreductases"/>
    <property type="match status" value="1"/>
</dbReference>
<dbReference type="GO" id="GO:0016491">
    <property type="term" value="F:oxidoreductase activity"/>
    <property type="evidence" value="ECO:0007669"/>
    <property type="project" value="UniProtKB-KW"/>
</dbReference>
<evidence type="ECO:0000313" key="10">
    <source>
        <dbReference type="EMBL" id="ABW67410.1"/>
    </source>
</evidence>
<dbReference type="RefSeq" id="WP_012175026.1">
    <property type="nucleotide sequence ID" value="NC_009943.1"/>
</dbReference>
<dbReference type="Pfam" id="PF00724">
    <property type="entry name" value="Oxidored_FMN"/>
    <property type="match status" value="1"/>
</dbReference>
<dbReference type="InterPro" id="IPR001155">
    <property type="entry name" value="OxRdtase_FMN_N"/>
</dbReference>
<dbReference type="KEGG" id="dol:Dole_1606"/>
<evidence type="ECO:0000259" key="9">
    <source>
        <dbReference type="Pfam" id="PF00724"/>
    </source>
</evidence>
<dbReference type="PANTHER" id="PTHR42917">
    <property type="entry name" value="2,4-DIENOYL-COA REDUCTASE"/>
    <property type="match status" value="1"/>
</dbReference>
<dbReference type="InterPro" id="IPR013785">
    <property type="entry name" value="Aldolase_TIM"/>
</dbReference>
<proteinExistence type="predicted"/>
<keyword evidence="3" id="KW-0285">Flavoprotein</keyword>
<dbReference type="GO" id="GO:0010181">
    <property type="term" value="F:FMN binding"/>
    <property type="evidence" value="ECO:0007669"/>
    <property type="project" value="InterPro"/>
</dbReference>
<dbReference type="HOGENOM" id="CLU_012153_2_3_7"/>
<dbReference type="STRING" id="96561.Dole_1606"/>
<evidence type="ECO:0000256" key="7">
    <source>
        <dbReference type="ARBA" id="ARBA00023004"/>
    </source>
</evidence>
<dbReference type="GO" id="GO:0051536">
    <property type="term" value="F:iron-sulfur cluster binding"/>
    <property type="evidence" value="ECO:0007669"/>
    <property type="project" value="UniProtKB-KW"/>
</dbReference>
<reference evidence="10 11" key="1">
    <citation type="submission" date="2007-10" db="EMBL/GenBank/DDBJ databases">
        <title>Complete sequence of Desulfococcus oleovorans Hxd3.</title>
        <authorList>
            <consortium name="US DOE Joint Genome Institute"/>
            <person name="Copeland A."/>
            <person name="Lucas S."/>
            <person name="Lapidus A."/>
            <person name="Barry K."/>
            <person name="Glavina del Rio T."/>
            <person name="Dalin E."/>
            <person name="Tice H."/>
            <person name="Pitluck S."/>
            <person name="Kiss H."/>
            <person name="Brettin T."/>
            <person name="Bruce D."/>
            <person name="Detter J.C."/>
            <person name="Han C."/>
            <person name="Schmutz J."/>
            <person name="Larimer F."/>
            <person name="Land M."/>
            <person name="Hauser L."/>
            <person name="Kyrpides N."/>
            <person name="Kim E."/>
            <person name="Wawrik B."/>
            <person name="Richardson P."/>
        </authorList>
    </citation>
    <scope>NUCLEOTIDE SEQUENCE [LARGE SCALE GENOMIC DNA]</scope>
    <source>
        <strain evidence="11">DSM 6200 / JCM 39069 / Hxd3</strain>
    </source>
</reference>
<feature type="domain" description="NADH:flavin oxidoreductase/NADH oxidase N-terminal" evidence="9">
    <location>
        <begin position="13"/>
        <end position="365"/>
    </location>
</feature>
<dbReference type="Proteomes" id="UP000008561">
    <property type="component" value="Chromosome"/>
</dbReference>
<dbReference type="PANTHER" id="PTHR42917:SF2">
    <property type="entry name" value="2,4-DIENOYL-COA REDUCTASE [(2E)-ENOYL-COA-PRODUCING]"/>
    <property type="match status" value="1"/>
</dbReference>
<sequence>MSEKKEFKHILSSIKIGPIELKNRIVMAPMNEALCQANGEVGEPYIAYFGARAKGGTGLITTGAIMGTKLAGEFPAGRNPHLYHQGHMHGMNDLTDRVHYFGSRIAAQMTIGFGRQGHSYDHHKLAPAATAGLPYEIAAEKTPNHLSDLYAVIEYSRYYMTGQMTREMSIEEIRSEQKEFANSCQLAVICGFDAIEIHAPHGYLEHQFLSLLSNKRSDMYGGEWRNRKRFLMEVAEQIRYACPGIAVGCRISAEEHMQGGLTEEEMIDVAKDLEAIGLDYISLSDGAGYEESGHLITDMDRSRHIPEHGEAFKKALKIPVMVSSQHDPVKIEKNIAEGKYDLQAMGRQMYCDPEYVNKLAAEKAKEIVRCTRCNTCLMRFLTALTPACPQNPNLGREYALDEYKIGPWQKHESIIPEGALRAPMPSLDRPWWKNELSYIEKSWRPLQGRTKR</sequence>
<evidence type="ECO:0000256" key="6">
    <source>
        <dbReference type="ARBA" id="ARBA00023002"/>
    </source>
</evidence>
<dbReference type="GO" id="GO:0046872">
    <property type="term" value="F:metal ion binding"/>
    <property type="evidence" value="ECO:0007669"/>
    <property type="project" value="UniProtKB-KW"/>
</dbReference>
<keyword evidence="11" id="KW-1185">Reference proteome</keyword>
<evidence type="ECO:0000256" key="3">
    <source>
        <dbReference type="ARBA" id="ARBA00022630"/>
    </source>
</evidence>
<protein>
    <submittedName>
        <fullName evidence="10">NADH:flavin oxidoreductase/NADH oxidase</fullName>
    </submittedName>
</protein>
<evidence type="ECO:0000256" key="1">
    <source>
        <dbReference type="ARBA" id="ARBA00001917"/>
    </source>
</evidence>
<keyword evidence="8" id="KW-0411">Iron-sulfur</keyword>
<dbReference type="Gene3D" id="3.20.20.70">
    <property type="entry name" value="Aldolase class I"/>
    <property type="match status" value="1"/>
</dbReference>
<keyword evidence="4" id="KW-0288">FMN</keyword>
<comment type="cofactor">
    <cofactor evidence="1">
        <name>FMN</name>
        <dbReference type="ChEBI" id="CHEBI:58210"/>
    </cofactor>
</comment>
<dbReference type="CDD" id="cd02803">
    <property type="entry name" value="OYE_like_FMN_family"/>
    <property type="match status" value="1"/>
</dbReference>
<evidence type="ECO:0000256" key="2">
    <source>
        <dbReference type="ARBA" id="ARBA00001966"/>
    </source>
</evidence>
<evidence type="ECO:0000256" key="5">
    <source>
        <dbReference type="ARBA" id="ARBA00022723"/>
    </source>
</evidence>
<dbReference type="eggNOG" id="COG1902">
    <property type="taxonomic scope" value="Bacteria"/>
</dbReference>
<comment type="cofactor">
    <cofactor evidence="2">
        <name>[4Fe-4S] cluster</name>
        <dbReference type="ChEBI" id="CHEBI:49883"/>
    </cofactor>
</comment>
<evidence type="ECO:0000256" key="4">
    <source>
        <dbReference type="ARBA" id="ARBA00022643"/>
    </source>
</evidence>
<organism evidence="10 11">
    <name type="scientific">Desulfosudis oleivorans (strain DSM 6200 / JCM 39069 / Hxd3)</name>
    <name type="common">Desulfococcus oleovorans</name>
    <dbReference type="NCBI Taxonomy" id="96561"/>
    <lineage>
        <taxon>Bacteria</taxon>
        <taxon>Pseudomonadati</taxon>
        <taxon>Thermodesulfobacteriota</taxon>
        <taxon>Desulfobacteria</taxon>
        <taxon>Desulfobacterales</taxon>
        <taxon>Desulfosudaceae</taxon>
        <taxon>Desulfosudis</taxon>
    </lineage>
</organism>
<keyword evidence="6" id="KW-0560">Oxidoreductase</keyword>
<dbReference type="EMBL" id="CP000859">
    <property type="protein sequence ID" value="ABW67410.1"/>
    <property type="molecule type" value="Genomic_DNA"/>
</dbReference>
<accession>A9A010</accession>
<gene>
    <name evidence="10" type="ordered locus">Dole_1606</name>
</gene>